<organism evidence="2 3">
    <name type="scientific">Thraustotheca clavata</name>
    <dbReference type="NCBI Taxonomy" id="74557"/>
    <lineage>
        <taxon>Eukaryota</taxon>
        <taxon>Sar</taxon>
        <taxon>Stramenopiles</taxon>
        <taxon>Oomycota</taxon>
        <taxon>Saprolegniomycetes</taxon>
        <taxon>Saprolegniales</taxon>
        <taxon>Achlyaceae</taxon>
        <taxon>Thraustotheca</taxon>
    </lineage>
</organism>
<evidence type="ECO:0000256" key="1">
    <source>
        <dbReference type="SAM" id="Coils"/>
    </source>
</evidence>
<proteinExistence type="predicted"/>
<feature type="non-terminal residue" evidence="2">
    <location>
        <position position="1"/>
    </location>
</feature>
<feature type="coiled-coil region" evidence="1">
    <location>
        <begin position="899"/>
        <end position="926"/>
    </location>
</feature>
<sequence length="1232" mass="144115">TGTVWNYVQSSELLHDEVLDTVCGTSYAHTVREFPNETVNFLTREFQPNANRIIFVGQNIHQDELVESSKYCRNRMFWYVIDRINPNKTILRNLDVISHYFTQEGPVPFNIEASILGCTLPSTASETQQIDIYTKYTTEAYTLVGRRSDEGLFALPMESHIQFGKMLPPARRRRKTDIQRKWRQKIVAEIESLKAQALMLELELERTTPAKPGALPWKEIAQSLQEESQTSVHRNRLLRQQHQDQLRVLLDLAQRALYCNPKRPLLNYQAWCQTSISPYQHPRRFALEWTTTAMYHNTMAMLEKHGVASRDLANYKITCSENEAFEYIWYMHKSILLPYQSTVTLAHHWVQHYIRGGMWPHTTGTKPLDVYGLPDTTYVQTTRVMPTEIVQFLSREFHEGDNRTTIVGQTIHADELYPVPTPYRHRMFWYVLEKASETVTKVSTIHVTSHLCTDDGPVAIEEEAKLMGYDLSDCPEVDRVDRLTQQASRCTFAMAEISTEDRKRRQREGSTRHQRKWRQKIVAEIAALTEQCIALEAEVLRRRSRDPLTLTWFDVVQSLREDNEIAIHRNRALKTKRSQYMQLVSAMTQWVRMASQPLQPAVQQRTTWRYTTLMSQPMPRQLGMDWITQMMFYNTEKMLDEYGVAATATSHNLIDYDVVVSEMDTFEYVWMTQKHVQLPLEHTRELIRLWLLKYTTGAMWKVRSVAMLDTEMISVALPFTTYCDIVKEGPEEMVRFLSREFRDENRSVFVGQNIHVDELAPIRTNFRNRAFWYMLDRVGPNSTKVQMLHITSHLLSPEAIPMSLIDEGALMGCDLSTVLEVDQLDTLTRHANRMAVKEVEGLAASFERIQTVTDPSDLDTIEFTMAMARGWIVQARDSTSPDEHAKYLEYCRTKQKGYRERIVKEIAQLAAKVKELESVLARHQKQIPMLPWSEVAKALADDIADTRMTNTKLKHICRRQMKMILVMNEWVDNSLLKPLGTNAVTWQQTTLWNDPNSRKLAIDWITRCRLHNTELMLKQYGFPGSDEFILDFELKMDENEIFEYVWRDQVIIDQPFELVLNVMRFRLDQTLRGTQWRSPSTKALEEDMLESMGNTRYQRTVRGNMDNPVEYMNMLWREFHDEMRTVIVGQSITDDALLEKSPQSRYMMFWYILDRYPGNQTKLRVLGLSSHYFNSNGYVSKEKEFAFVGYKPDGVGEELELARFRYYMSKLYTRTAHMFERDLENYLAAKLA</sequence>
<comment type="caution">
    <text evidence="2">The sequence shown here is derived from an EMBL/GenBank/DDBJ whole genome shotgun (WGS) entry which is preliminary data.</text>
</comment>
<keyword evidence="1" id="KW-0175">Coiled coil</keyword>
<evidence type="ECO:0000313" key="3">
    <source>
        <dbReference type="Proteomes" id="UP000243217"/>
    </source>
</evidence>
<gene>
    <name evidence="2" type="ORF">THRCLA_06495</name>
</gene>
<protein>
    <submittedName>
        <fullName evidence="2">Uncharacterized protein</fullName>
    </submittedName>
</protein>
<reference evidence="2 3" key="1">
    <citation type="journal article" date="2014" name="Genome Biol. Evol.">
        <title>The secreted proteins of Achlya hypogyna and Thraustotheca clavata identify the ancestral oomycete secretome and reveal gene acquisitions by horizontal gene transfer.</title>
        <authorList>
            <person name="Misner I."/>
            <person name="Blouin N."/>
            <person name="Leonard G."/>
            <person name="Richards T.A."/>
            <person name="Lane C.E."/>
        </authorList>
    </citation>
    <scope>NUCLEOTIDE SEQUENCE [LARGE SCALE GENOMIC DNA]</scope>
    <source>
        <strain evidence="2 3">ATCC 34112</strain>
    </source>
</reference>
<dbReference type="Proteomes" id="UP000243217">
    <property type="component" value="Unassembled WGS sequence"/>
</dbReference>
<keyword evidence="3" id="KW-1185">Reference proteome</keyword>
<dbReference type="OrthoDB" id="74066at2759"/>
<evidence type="ECO:0000313" key="2">
    <source>
        <dbReference type="EMBL" id="OQR99499.1"/>
    </source>
</evidence>
<accession>A0A1V9ZNE3</accession>
<dbReference type="AlphaFoldDB" id="A0A1V9ZNE3"/>
<name>A0A1V9ZNE3_9STRA</name>
<dbReference type="EMBL" id="JNBS01001800">
    <property type="protein sequence ID" value="OQR99499.1"/>
    <property type="molecule type" value="Genomic_DNA"/>
</dbReference>